<keyword evidence="7 8" id="KW-1015">Disulfide bond</keyword>
<protein>
    <recommendedName>
        <fullName evidence="8">Mitochondrial import inner membrane translocase subunit</fullName>
    </recommendedName>
</protein>
<dbReference type="GO" id="GO:0046872">
    <property type="term" value="F:metal ion binding"/>
    <property type="evidence" value="ECO:0007669"/>
    <property type="project" value="UniProtKB-KW"/>
</dbReference>
<dbReference type="InterPro" id="IPR035427">
    <property type="entry name" value="Tim10-like_dom_sf"/>
</dbReference>
<dbReference type="VEuPathDB" id="VectorBase:SSCA002556"/>
<keyword evidence="8" id="KW-0999">Mitochondrion inner membrane</keyword>
<organism evidence="10 11">
    <name type="scientific">Sarcoptes scabiei</name>
    <name type="common">Itch mite</name>
    <name type="synonym">Acarus scabiei</name>
    <dbReference type="NCBI Taxonomy" id="52283"/>
    <lineage>
        <taxon>Eukaryota</taxon>
        <taxon>Metazoa</taxon>
        <taxon>Ecdysozoa</taxon>
        <taxon>Arthropoda</taxon>
        <taxon>Chelicerata</taxon>
        <taxon>Arachnida</taxon>
        <taxon>Acari</taxon>
        <taxon>Acariformes</taxon>
        <taxon>Sarcoptiformes</taxon>
        <taxon>Astigmata</taxon>
        <taxon>Psoroptidia</taxon>
        <taxon>Sarcoptoidea</taxon>
        <taxon>Sarcoptidae</taxon>
        <taxon>Sarcoptinae</taxon>
        <taxon>Sarcoptes</taxon>
    </lineage>
</organism>
<keyword evidence="8" id="KW-0472">Membrane</keyword>
<evidence type="ECO:0000259" key="9">
    <source>
        <dbReference type="Pfam" id="PF02953"/>
    </source>
</evidence>
<evidence type="ECO:0000256" key="7">
    <source>
        <dbReference type="ARBA" id="ARBA00023157"/>
    </source>
</evidence>
<keyword evidence="3" id="KW-0862">Zinc</keyword>
<dbReference type="Gene3D" id="1.10.287.810">
    <property type="entry name" value="Mitochondrial import inner membrane translocase subunit tim13 like domains"/>
    <property type="match status" value="1"/>
</dbReference>
<evidence type="ECO:0000256" key="2">
    <source>
        <dbReference type="ARBA" id="ARBA00022723"/>
    </source>
</evidence>
<reference evidence="10 11" key="1">
    <citation type="journal article" date="2015" name="Parasit. Vectors">
        <title>Draft genome of the scabies mite.</title>
        <authorList>
            <person name="Rider S.D.Jr."/>
            <person name="Morgan M.S."/>
            <person name="Arlian L.G."/>
        </authorList>
    </citation>
    <scope>NUCLEOTIDE SEQUENCE [LARGE SCALE GENOMIC DNA]</scope>
    <source>
        <strain evidence="10">Arlian Lab</strain>
    </source>
</reference>
<keyword evidence="8" id="KW-0143">Chaperone</keyword>
<keyword evidence="2" id="KW-0479">Metal-binding</keyword>
<evidence type="ECO:0000256" key="4">
    <source>
        <dbReference type="ARBA" id="ARBA00022927"/>
    </source>
</evidence>
<sequence length="88" mass="10548">MTSDIEIKSFKDFFLNYNKLAEMCFMDCVHDFTFREVSKREESASKRYNSLNMKILPNQHHRMLLPYVEFGPELIELLPNLERCHCLT</sequence>
<dbReference type="AlphaFoldDB" id="A0A132ALL7"/>
<comment type="similarity">
    <text evidence="8">Belongs to the small Tim family.</text>
</comment>
<dbReference type="SUPFAM" id="SSF144122">
    <property type="entry name" value="Tim10-like"/>
    <property type="match status" value="1"/>
</dbReference>
<proteinExistence type="inferred from homology"/>
<dbReference type="EMBL" id="JXLN01017318">
    <property type="protein sequence ID" value="KPM11485.1"/>
    <property type="molecule type" value="Genomic_DNA"/>
</dbReference>
<gene>
    <name evidence="10" type="ORF">QR98_0100560</name>
</gene>
<dbReference type="InterPro" id="IPR050673">
    <property type="entry name" value="Mito_inner_translocase_sub"/>
</dbReference>
<evidence type="ECO:0000256" key="6">
    <source>
        <dbReference type="ARBA" id="ARBA00023128"/>
    </source>
</evidence>
<dbReference type="Proteomes" id="UP000616769">
    <property type="component" value="Unassembled WGS sequence"/>
</dbReference>
<evidence type="ECO:0000256" key="3">
    <source>
        <dbReference type="ARBA" id="ARBA00022833"/>
    </source>
</evidence>
<accession>A0A132ALL7</accession>
<dbReference type="OrthoDB" id="1551503at2759"/>
<comment type="function">
    <text evidence="8">Mitochondrial intermembrane chaperone that participates in the import and insertion of some multi-pass transmembrane proteins into the mitochondrial inner membrane. Also required for the transfer of beta-barrel precursors from the TOM complex to the sorting and assembly machinery (SAM complex) of the outer membrane. Acts as a chaperone-like protein that protects the hydrophobic precursors from aggregation and guide them through the mitochondrial intermembrane space.</text>
</comment>
<comment type="domain">
    <text evidence="8">The twin CX3C motif contains 4 conserved Cys residues that form 2 disulfide bonds in the mitochondrial intermembrane space.</text>
</comment>
<comment type="subunit">
    <text evidence="8">Heterohexamer.</text>
</comment>
<dbReference type="Pfam" id="PF02953">
    <property type="entry name" value="zf-Tim10_DDP"/>
    <property type="match status" value="1"/>
</dbReference>
<keyword evidence="4 8" id="KW-0653">Protein transport</keyword>
<comment type="caution">
    <text evidence="10">The sequence shown here is derived from an EMBL/GenBank/DDBJ whole genome shotgun (WGS) entry which is preliminary data.</text>
</comment>
<evidence type="ECO:0000313" key="10">
    <source>
        <dbReference type="EMBL" id="KPM11485.1"/>
    </source>
</evidence>
<name>A0A132ALL7_SARSC</name>
<dbReference type="InterPro" id="IPR004217">
    <property type="entry name" value="Tim10-like"/>
</dbReference>
<evidence type="ECO:0000313" key="11">
    <source>
        <dbReference type="Proteomes" id="UP000616769"/>
    </source>
</evidence>
<keyword evidence="1 8" id="KW-0813">Transport</keyword>
<feature type="domain" description="Tim10-like" evidence="9">
    <location>
        <begin position="8"/>
        <end position="43"/>
    </location>
</feature>
<keyword evidence="6 8" id="KW-0496">Mitochondrion</keyword>
<dbReference type="GO" id="GO:0015031">
    <property type="term" value="P:protein transport"/>
    <property type="evidence" value="ECO:0007669"/>
    <property type="project" value="UniProtKB-KW"/>
</dbReference>
<comment type="subcellular location">
    <subcellularLocation>
        <location evidence="8">Mitochondrion inner membrane</location>
        <topology evidence="8">Peripheral membrane protein</topology>
        <orientation evidence="8">Intermembrane side</orientation>
    </subcellularLocation>
</comment>
<keyword evidence="5 8" id="KW-0811">Translocation</keyword>
<evidence type="ECO:0000256" key="8">
    <source>
        <dbReference type="RuleBase" id="RU367043"/>
    </source>
</evidence>
<dbReference type="GO" id="GO:0005743">
    <property type="term" value="C:mitochondrial inner membrane"/>
    <property type="evidence" value="ECO:0007669"/>
    <property type="project" value="UniProtKB-SubCell"/>
</dbReference>
<evidence type="ECO:0000256" key="5">
    <source>
        <dbReference type="ARBA" id="ARBA00023010"/>
    </source>
</evidence>
<evidence type="ECO:0000256" key="1">
    <source>
        <dbReference type="ARBA" id="ARBA00022448"/>
    </source>
</evidence>
<dbReference type="PANTHER" id="PTHR13172">
    <property type="entry name" value="MITOCHONDRIAL IMPORT INNER MEMBRANE TRANSLOCASE SUBUNIT TIM9B"/>
    <property type="match status" value="1"/>
</dbReference>